<organism evidence="2 3">
    <name type="scientific">Inhella inkyongensis</name>
    <dbReference type="NCBI Taxonomy" id="392593"/>
    <lineage>
        <taxon>Bacteria</taxon>
        <taxon>Pseudomonadati</taxon>
        <taxon>Pseudomonadota</taxon>
        <taxon>Betaproteobacteria</taxon>
        <taxon>Burkholderiales</taxon>
        <taxon>Sphaerotilaceae</taxon>
        <taxon>Inhella</taxon>
    </lineage>
</organism>
<dbReference type="InterPro" id="IPR009279">
    <property type="entry name" value="Portal_Mu"/>
</dbReference>
<dbReference type="Pfam" id="PF06074">
    <property type="entry name" value="Portal_Mu"/>
    <property type="match status" value="1"/>
</dbReference>
<keyword evidence="3" id="KW-1185">Reference proteome</keyword>
<gene>
    <name evidence="2" type="ORF">HNQ51_001755</name>
</gene>
<reference evidence="2 3" key="1">
    <citation type="submission" date="2020-08" db="EMBL/GenBank/DDBJ databases">
        <title>Genomic Encyclopedia of Type Strains, Phase IV (KMG-IV): sequencing the most valuable type-strain genomes for metagenomic binning, comparative biology and taxonomic classification.</title>
        <authorList>
            <person name="Goeker M."/>
        </authorList>
    </citation>
    <scope>NUCLEOTIDE SEQUENCE [LARGE SCALE GENOMIC DNA]</scope>
    <source>
        <strain evidence="2 3">DSM 23958</strain>
    </source>
</reference>
<dbReference type="RefSeq" id="WP_138855882.1">
    <property type="nucleotide sequence ID" value="NZ_CP040709.1"/>
</dbReference>
<evidence type="ECO:0000313" key="2">
    <source>
        <dbReference type="EMBL" id="MBB5204441.1"/>
    </source>
</evidence>
<name>A0A840S794_9BURK</name>
<feature type="region of interest" description="Disordered" evidence="1">
    <location>
        <begin position="515"/>
        <end position="539"/>
    </location>
</feature>
<evidence type="ECO:0000256" key="1">
    <source>
        <dbReference type="SAM" id="MobiDB-lite"/>
    </source>
</evidence>
<evidence type="ECO:0000313" key="3">
    <source>
        <dbReference type="Proteomes" id="UP000554837"/>
    </source>
</evidence>
<dbReference type="AlphaFoldDB" id="A0A840S794"/>
<dbReference type="EMBL" id="JACHHO010000002">
    <property type="protein sequence ID" value="MBB5204441.1"/>
    <property type="molecule type" value="Genomic_DNA"/>
</dbReference>
<protein>
    <submittedName>
        <fullName evidence="2">Phage gp29-like protein</fullName>
    </submittedName>
</protein>
<accession>A0A840S794</accession>
<dbReference type="OrthoDB" id="9802690at2"/>
<comment type="caution">
    <text evidence="2">The sequence shown here is derived from an EMBL/GenBank/DDBJ whole genome shotgun (WGS) entry which is preliminary data.</text>
</comment>
<proteinExistence type="predicted"/>
<dbReference type="Proteomes" id="UP000554837">
    <property type="component" value="Unassembled WGS sequence"/>
</dbReference>
<sequence>MNNVPGLYVSPTEFVRFAEGERTARRQLADQIATRQRSPDFSALGLYLPNPDPILKKQGKDVQVYTDLLSDALVGGSVRRRKAGVVKMEWRVERGRASSRSAKLCEQLLGELDLRRLMRETLQAPLLGWQPLEVTWSGGQGAMVPVAVEAKPAQWFHFDAEAQLRFKSREAPFDGELLPARKFLVPAQDASYANPYGFADLSMCFWPTVFKRGGLKFWVTFTEKFGTPWLVGKVPRSTAKKEQDALLDQLESMVQDAVAVIPDDASVDVVESSGRTASAELYERLLMFCRSEISIALLGQNQTTESNSNRASATAGLQVTEDLRDADARLVEATVNQLLRWVVDLNEGEAAAAPTFELFEQEEVDKQQAERDEILVRAGAKLTREYFRRTYDLEEGDLAEETEPEPTEPLAAAPTNLPPTAAEVQFAEALAPAPETDALDALVHEAMGDWEPLMAPLVQPLQAALDEAAARGETAAELLARLPELLQTLDVRALETALTQATVTARVGALAGLQADGSSDGIEPQPADPPGPAFSELAPPTQPQKLEVHVHLSTPAAEPPVVQVTNTLPEQAPPVVHVHNALPEQAAPVVQVTNAVQPAEVTVVPMHPSRAVQTVQRREDGELAGTVTDYEFKQQVEDPNAL</sequence>